<dbReference type="SUPFAM" id="SSF46689">
    <property type="entry name" value="Homeodomain-like"/>
    <property type="match status" value="1"/>
</dbReference>
<dbReference type="Pfam" id="PF00440">
    <property type="entry name" value="TetR_N"/>
    <property type="match status" value="1"/>
</dbReference>
<dbReference type="GO" id="GO:0000976">
    <property type="term" value="F:transcription cis-regulatory region binding"/>
    <property type="evidence" value="ECO:0007669"/>
    <property type="project" value="TreeGrafter"/>
</dbReference>
<dbReference type="Pfam" id="PF16859">
    <property type="entry name" value="TetR_C_11"/>
    <property type="match status" value="1"/>
</dbReference>
<dbReference type="InterPro" id="IPR036271">
    <property type="entry name" value="Tet_transcr_reg_TetR-rel_C_sf"/>
</dbReference>
<dbReference type="InterPro" id="IPR050109">
    <property type="entry name" value="HTH-type_TetR-like_transc_reg"/>
</dbReference>
<dbReference type="PANTHER" id="PTHR30055">
    <property type="entry name" value="HTH-TYPE TRANSCRIPTIONAL REGULATOR RUTR"/>
    <property type="match status" value="1"/>
</dbReference>
<dbReference type="Gene3D" id="1.10.10.60">
    <property type="entry name" value="Homeodomain-like"/>
    <property type="match status" value="1"/>
</dbReference>
<evidence type="ECO:0000313" key="6">
    <source>
        <dbReference type="EMBL" id="KNX39003.1"/>
    </source>
</evidence>
<dbReference type="Proteomes" id="UP000037397">
    <property type="component" value="Unassembled WGS sequence"/>
</dbReference>
<accession>A0A0L6CNA7</accession>
<evidence type="ECO:0000256" key="2">
    <source>
        <dbReference type="ARBA" id="ARBA00023125"/>
    </source>
</evidence>
<dbReference type="PATRIC" id="fig|1631356.3.peg.4165"/>
<keyword evidence="2 4" id="KW-0238">DNA-binding</keyword>
<dbReference type="Gene3D" id="1.10.357.10">
    <property type="entry name" value="Tetracycline Repressor, domain 2"/>
    <property type="match status" value="1"/>
</dbReference>
<feature type="DNA-binding region" description="H-T-H motif" evidence="4">
    <location>
        <begin position="41"/>
        <end position="60"/>
    </location>
</feature>
<dbReference type="AlphaFoldDB" id="A0A0L6CNA7"/>
<evidence type="ECO:0000256" key="4">
    <source>
        <dbReference type="PROSITE-ProRule" id="PRU00335"/>
    </source>
</evidence>
<dbReference type="InterPro" id="IPR009057">
    <property type="entry name" value="Homeodomain-like_sf"/>
</dbReference>
<dbReference type="PROSITE" id="PS50977">
    <property type="entry name" value="HTH_TETR_2"/>
    <property type="match status" value="1"/>
</dbReference>
<name>A0A0L6CNA7_9MICO</name>
<keyword evidence="7" id="KW-1185">Reference proteome</keyword>
<organism evidence="6 7">
    <name type="scientific">Luteipulveratus halotolerans</name>
    <dbReference type="NCBI Taxonomy" id="1631356"/>
    <lineage>
        <taxon>Bacteria</taxon>
        <taxon>Bacillati</taxon>
        <taxon>Actinomycetota</taxon>
        <taxon>Actinomycetes</taxon>
        <taxon>Micrococcales</taxon>
        <taxon>Dermacoccaceae</taxon>
        <taxon>Luteipulveratus</taxon>
    </lineage>
</organism>
<dbReference type="OrthoDB" id="9796019at2"/>
<protein>
    <submittedName>
        <fullName evidence="6">TetR family transcriptional regulator</fullName>
    </submittedName>
</protein>
<dbReference type="PANTHER" id="PTHR30055:SF148">
    <property type="entry name" value="TETR-FAMILY TRANSCRIPTIONAL REGULATOR"/>
    <property type="match status" value="1"/>
</dbReference>
<dbReference type="SUPFAM" id="SSF48498">
    <property type="entry name" value="Tetracyclin repressor-like, C-terminal domain"/>
    <property type="match status" value="1"/>
</dbReference>
<comment type="caution">
    <text evidence="6">The sequence shown here is derived from an EMBL/GenBank/DDBJ whole genome shotgun (WGS) entry which is preliminary data.</text>
</comment>
<dbReference type="GO" id="GO:0003700">
    <property type="term" value="F:DNA-binding transcription factor activity"/>
    <property type="evidence" value="ECO:0007669"/>
    <property type="project" value="TreeGrafter"/>
</dbReference>
<dbReference type="RefSeq" id="WP_050671544.1">
    <property type="nucleotide sequence ID" value="NZ_LAIR01000002.1"/>
</dbReference>
<evidence type="ECO:0000313" key="7">
    <source>
        <dbReference type="Proteomes" id="UP000037397"/>
    </source>
</evidence>
<evidence type="ECO:0000259" key="5">
    <source>
        <dbReference type="PROSITE" id="PS50977"/>
    </source>
</evidence>
<keyword evidence="1" id="KW-0805">Transcription regulation</keyword>
<evidence type="ECO:0000256" key="1">
    <source>
        <dbReference type="ARBA" id="ARBA00023015"/>
    </source>
</evidence>
<evidence type="ECO:0000256" key="3">
    <source>
        <dbReference type="ARBA" id="ARBA00023163"/>
    </source>
</evidence>
<reference evidence="7" key="1">
    <citation type="submission" date="2015-03" db="EMBL/GenBank/DDBJ databases">
        <title>Luteipulveratus halotolerans sp. nov., a novel actinobacterium (Dermacoccaceae) from Sarawak, Malaysia.</title>
        <authorList>
            <person name="Juboi H."/>
            <person name="Basik A."/>
            <person name="Shamsul S.S."/>
            <person name="Arnold P."/>
            <person name="Schmitt E.K."/>
            <person name="Sanglier J.-J."/>
            <person name="Yeo T."/>
        </authorList>
    </citation>
    <scope>NUCLEOTIDE SEQUENCE [LARGE SCALE GENOMIC DNA]</scope>
    <source>
        <strain evidence="7">C296001</strain>
    </source>
</reference>
<dbReference type="InterPro" id="IPR011075">
    <property type="entry name" value="TetR_C"/>
</dbReference>
<keyword evidence="3" id="KW-0804">Transcription</keyword>
<feature type="domain" description="HTH tetR-type" evidence="5">
    <location>
        <begin position="18"/>
        <end position="78"/>
    </location>
</feature>
<dbReference type="InterPro" id="IPR001647">
    <property type="entry name" value="HTH_TetR"/>
</dbReference>
<proteinExistence type="predicted"/>
<sequence length="233" mass="25036">MPYRNNETAPVRGRPRDPDLDRRITAAVLEVLGEQGFEAVTFESVARRCQTSKASLYRRWPSKRDMVLAAVKDGPARQASTPIPVGACLRDDLLALVRRLAETMRSADTGTAFMLLQAGLEDPDLCDAIEEATGPTGARLPQHVIDAAVARGELPAGTNAFAYEEIVGSVLLLRRANGLAVTDEYLQALIDALVIPALTVSHRYSGLPAAIFSGHPTTQLASIPAAETSQEFS</sequence>
<dbReference type="EMBL" id="LAIR01000002">
    <property type="protein sequence ID" value="KNX39003.1"/>
    <property type="molecule type" value="Genomic_DNA"/>
</dbReference>
<dbReference type="STRING" id="1631356.VV01_20715"/>
<gene>
    <name evidence="6" type="ORF">VV01_20715</name>
</gene>